<reference evidence="2 3" key="2">
    <citation type="submission" date="2018-05" db="EMBL/GenBank/DDBJ databases">
        <authorList>
            <person name="Lanie J.A."/>
            <person name="Ng W.-L."/>
            <person name="Kazmierczak K.M."/>
            <person name="Andrzejewski T.M."/>
            <person name="Davidsen T.M."/>
            <person name="Wayne K.J."/>
            <person name="Tettelin H."/>
            <person name="Glass J.I."/>
            <person name="Rusch D."/>
            <person name="Podicherti R."/>
            <person name="Tsui H.-C.T."/>
            <person name="Winkler M.E."/>
        </authorList>
    </citation>
    <scope>NUCLEOTIDE SEQUENCE [LARGE SCALE GENOMIC DNA]</scope>
    <source>
        <strain evidence="2 3">C305</strain>
    </source>
</reference>
<feature type="domain" description="Metallo-beta-lactamase" evidence="1">
    <location>
        <begin position="50"/>
        <end position="229"/>
    </location>
</feature>
<comment type="caution">
    <text evidence="2">The sequence shown here is derived from an EMBL/GenBank/DDBJ whole genome shotgun (WGS) entry which is preliminary data.</text>
</comment>
<evidence type="ECO:0000313" key="3">
    <source>
        <dbReference type="Proteomes" id="UP000245370"/>
    </source>
</evidence>
<keyword evidence="3" id="KW-1185">Reference proteome</keyword>
<gene>
    <name evidence="2" type="ORF">DIT68_02155</name>
</gene>
<dbReference type="InterPro" id="IPR001279">
    <property type="entry name" value="Metallo-B-lactamas"/>
</dbReference>
<dbReference type="Proteomes" id="UP000245370">
    <property type="component" value="Unassembled WGS sequence"/>
</dbReference>
<dbReference type="InterPro" id="IPR036866">
    <property type="entry name" value="RibonucZ/Hydroxyglut_hydro"/>
</dbReference>
<name>A0A2U2XH57_9FLAO</name>
<sequence length="259" mass="29360">MKDKFTVTVLGSGTSQGVPVIGCQCEVCSSTDSRDSRLRSSILISYNDQNYVIDSGPDFRQQMLREDVRSLRSVIYTHEHKDHVAGMDDVRSFNFLEGRDMELFCNEAVSTALKREFHYAFGANLYPGVPRVKINIIGNEPFQLPDGPMITPILAYHYKMPVFGYRIGDFAYMTDVKTIPVEELQKLKGVEVLILDCLREEPHVSHLNLEEALDIINYLHPKQSYLTHISHLFGTHEEISAKLPHSVSPAFDGLKIKID</sequence>
<dbReference type="Gene3D" id="3.60.15.10">
    <property type="entry name" value="Ribonuclease Z/Hydroxyacylglutathione hydrolase-like"/>
    <property type="match status" value="1"/>
</dbReference>
<dbReference type="GO" id="GO:0016787">
    <property type="term" value="F:hydrolase activity"/>
    <property type="evidence" value="ECO:0007669"/>
    <property type="project" value="UniProtKB-KW"/>
</dbReference>
<protein>
    <submittedName>
        <fullName evidence="2">MBL fold metallo-hydrolase</fullName>
    </submittedName>
</protein>
<dbReference type="SUPFAM" id="SSF56281">
    <property type="entry name" value="Metallo-hydrolase/oxidoreductase"/>
    <property type="match status" value="1"/>
</dbReference>
<dbReference type="PANTHER" id="PTHR42663:SF6">
    <property type="entry name" value="HYDROLASE C777.06C-RELATED"/>
    <property type="match status" value="1"/>
</dbReference>
<proteinExistence type="predicted"/>
<keyword evidence="2" id="KW-0378">Hydrolase</keyword>
<dbReference type="AlphaFoldDB" id="A0A2U2XH57"/>
<organism evidence="2 3">
    <name type="scientific">Brumimicrobium oceani</name>
    <dbReference type="NCBI Taxonomy" id="2100725"/>
    <lineage>
        <taxon>Bacteria</taxon>
        <taxon>Pseudomonadati</taxon>
        <taxon>Bacteroidota</taxon>
        <taxon>Flavobacteriia</taxon>
        <taxon>Flavobacteriales</taxon>
        <taxon>Crocinitomicaceae</taxon>
        <taxon>Brumimicrobium</taxon>
    </lineage>
</organism>
<dbReference type="PANTHER" id="PTHR42663">
    <property type="entry name" value="HYDROLASE C777.06C-RELATED-RELATED"/>
    <property type="match status" value="1"/>
</dbReference>
<dbReference type="EMBL" id="QFRJ01000001">
    <property type="protein sequence ID" value="PWH87087.1"/>
    <property type="molecule type" value="Genomic_DNA"/>
</dbReference>
<dbReference type="OrthoDB" id="9781189at2"/>
<evidence type="ECO:0000259" key="1">
    <source>
        <dbReference type="Pfam" id="PF12706"/>
    </source>
</evidence>
<accession>A0A2U2XH57</accession>
<dbReference type="RefSeq" id="WP_109358166.1">
    <property type="nucleotide sequence ID" value="NZ_QFRJ01000001.1"/>
</dbReference>
<dbReference type="Pfam" id="PF12706">
    <property type="entry name" value="Lactamase_B_2"/>
    <property type="match status" value="1"/>
</dbReference>
<reference evidence="2 3" key="1">
    <citation type="submission" date="2018-05" db="EMBL/GenBank/DDBJ databases">
        <title>Brumimicrobium oceani sp. nov., isolated from coastal sediment.</title>
        <authorList>
            <person name="Kou Y."/>
        </authorList>
    </citation>
    <scope>NUCLEOTIDE SEQUENCE [LARGE SCALE GENOMIC DNA]</scope>
    <source>
        <strain evidence="2 3">C305</strain>
    </source>
</reference>
<evidence type="ECO:0000313" key="2">
    <source>
        <dbReference type="EMBL" id="PWH87087.1"/>
    </source>
</evidence>
<dbReference type="CDD" id="cd16279">
    <property type="entry name" value="metallo-hydrolase-like_MBL-fold"/>
    <property type="match status" value="1"/>
</dbReference>